<evidence type="ECO:0000256" key="6">
    <source>
        <dbReference type="ARBA" id="ARBA00022692"/>
    </source>
</evidence>
<dbReference type="Proteomes" id="UP000272428">
    <property type="component" value="Unassembled WGS sequence"/>
</dbReference>
<dbReference type="InterPro" id="IPR001036">
    <property type="entry name" value="Acrflvin-R"/>
</dbReference>
<dbReference type="SUPFAM" id="SSF56954">
    <property type="entry name" value="Outer membrane efflux proteins (OEP)"/>
    <property type="match status" value="1"/>
</dbReference>
<dbReference type="GO" id="GO:0042910">
    <property type="term" value="F:xenobiotic transmembrane transporter activity"/>
    <property type="evidence" value="ECO:0007669"/>
    <property type="project" value="TreeGrafter"/>
</dbReference>
<accession>A0A495S8V0</accession>
<dbReference type="InterPro" id="IPR027463">
    <property type="entry name" value="AcrB_DN_DC_subdom"/>
</dbReference>
<dbReference type="PRINTS" id="PR00702">
    <property type="entry name" value="ACRIFLAVINRP"/>
</dbReference>
<evidence type="ECO:0000256" key="5">
    <source>
        <dbReference type="ARBA" id="ARBA00022475"/>
    </source>
</evidence>
<name>A0A495S8V0_9FLAO</name>
<comment type="subcellular location">
    <subcellularLocation>
        <location evidence="1">Cell membrane</location>
        <topology evidence="1">Multi-pass membrane protein</topology>
    </subcellularLocation>
</comment>
<dbReference type="Pfam" id="PF00873">
    <property type="entry name" value="ACR_tran"/>
    <property type="match status" value="1"/>
</dbReference>
<dbReference type="GO" id="GO:0008324">
    <property type="term" value="F:monoatomic cation transmembrane transporter activity"/>
    <property type="evidence" value="ECO:0007669"/>
    <property type="project" value="InterPro"/>
</dbReference>
<dbReference type="SUPFAM" id="SSF82714">
    <property type="entry name" value="Multidrug efflux transporter AcrB TolC docking domain, DN and DC subdomains"/>
    <property type="match status" value="2"/>
</dbReference>
<feature type="transmembrane region" description="Helical" evidence="9">
    <location>
        <begin position="380"/>
        <end position="400"/>
    </location>
</feature>
<comment type="similarity">
    <text evidence="2">Belongs to the outer membrane factor (OMF) (TC 1.B.17) family.</text>
</comment>
<evidence type="ECO:0000256" key="7">
    <source>
        <dbReference type="ARBA" id="ARBA00022989"/>
    </source>
</evidence>
<comment type="similarity">
    <text evidence="3">Belongs to the resistance-nodulation-cell division (RND) (TC 2.A.6) family.</text>
</comment>
<feature type="transmembrane region" description="Helical" evidence="9">
    <location>
        <begin position="493"/>
        <end position="516"/>
    </location>
</feature>
<dbReference type="InterPro" id="IPR004763">
    <property type="entry name" value="CusA-like"/>
</dbReference>
<evidence type="ECO:0000313" key="10">
    <source>
        <dbReference type="EMBL" id="RKS96232.1"/>
    </source>
</evidence>
<keyword evidence="6 9" id="KW-0812">Transmembrane</keyword>
<evidence type="ECO:0000313" key="11">
    <source>
        <dbReference type="Proteomes" id="UP000272428"/>
    </source>
</evidence>
<gene>
    <name evidence="10" type="ORF">BCF58_2655</name>
</gene>
<evidence type="ECO:0000256" key="1">
    <source>
        <dbReference type="ARBA" id="ARBA00004651"/>
    </source>
</evidence>
<organism evidence="10 11">
    <name type="scientific">Chryseobacterium defluvii</name>
    <dbReference type="NCBI Taxonomy" id="160396"/>
    <lineage>
        <taxon>Bacteria</taxon>
        <taxon>Pseudomonadati</taxon>
        <taxon>Bacteroidota</taxon>
        <taxon>Flavobacteriia</taxon>
        <taxon>Flavobacteriales</taxon>
        <taxon>Weeksellaceae</taxon>
        <taxon>Chryseobacterium group</taxon>
        <taxon>Chryseobacterium</taxon>
    </lineage>
</organism>
<proteinExistence type="inferred from homology"/>
<dbReference type="EMBL" id="RBXB01000003">
    <property type="protein sequence ID" value="RKS96232.1"/>
    <property type="molecule type" value="Genomic_DNA"/>
</dbReference>
<sequence>MQAYIFNKIKSQFVLDKIIKFSIKNKIIIGIMTLLLIIWGIWSATRLPIDAVPDITNNQVQIITVCPTLAGQEVEQLVTFPIEQSIANVPDIEETRSISRFGLSVITVVFKDEVDIYFARQLINEKLKQAEENIPKGIGIPELAPVSTGLGEVYQYILHPKKGSEKKYNAKDLRTMQDWIVARQLYGTEGVAEVNSFGGELKEYEVAVNPDRLKAMGVSVTDIFTALEKNNQNTGGAYIDKKPNAYFIRGIGLVTSLEDVKNIAVKNTGLVPVFIKDVAEVRFGHANRYGAMTYNGQTDAVGGVVMMLKGANSNDVVNRIKDKIPNIQKSLPADVVIEPFLDRTELVDRAIGTVEKNLIEGALIVIFVLVLFLGNFRAGLIVASAIPLSLLFALGMMNVFGVSANLMSLGAIDFGLIVDGAVIIVEATLHHLGLRKSMQKLTQNEMDEEVFLSASKIRGSAAFGEIIILIVYIPILTLAGIEGKMFSPMAKTVGFAILGALILSLTYIPMMCALFLSKKPSHKETFSDKMMNWLQKKYQPLLQKAIKIKYAIVGGTVVLFGISLFTFNKMGGEFIPQLQEGDFAFHCILPQGSSLSQSIETSMQASRIIKQFDEVKMVVGKTGSAEVPTDPMPPEASDMIIVLKPQSEWKSKKSYNELADEMMEKLEVIPGVFFEKNQPIQMRFNELMTGIRQDVAVKIFGENMDTLSIYADKVSKVIQSVDGATSPQVERVGGLPQINVTYDRTRIANYGLNVEDVNDVLSTAFAGKSAGQIFENERRFDLVVRLDSLYRTNIDDVSNLMIPTNTGTQVPLSQVANIEYKLGPAQISREAGKRRIVIGFNVKGRDVESVVQDIQEKLAKEIKLPSGYYFTYGGQFENLKEASQRLMIAVPVSLLLIFMLLYFTFRSFKQAALIFTAIPMSAIGGVFALLLRGMPFSISAGVGFIALFGVAVLNGIVLIGTFNQLEKEGISDVIKRVIEGTKTRLRPVLMTATVASLGFLPMAISTSAGAEVQKPLATVVIGGLISATFLTLFVLPMLYIIFNSKIKGKFFKKPLTVITLLGFLCLGQNFKAQSSRTISLEEAIELMQANNPSIKAKEFNIQSSEALKATAKELPKLDFSAQLGQYNSPKFDQSFAVSQTIPFPTLFKARKELIREEIKSKEVEKKLTENELIRQVRSYFYQIEYLQYNQSKLEYLDSLYKDFIRIATVRFRAGDIKKIEINTAETQKGEINLLLQQNKVYLENAYKSLKVLLNTDEEISIPFSQVYEPLKAEDILDNTTITNHPSVQVFRQNIEVLEKNKNVEKAQGLPDFSIGYTNQSLIGFHTLNGQEKYFGAGNRFNSVNVGVAVPLTFGATKARIRSLEYKKQMEENNAKFQQEQLDVQLKNSLNQYQQDFVQYQYYLNQAVPNAKNIVKAAQLGYKTGEISYVEYLFALRTATDIELKYLQSIQQVNQTVININSLINK</sequence>
<keyword evidence="7 9" id="KW-1133">Transmembrane helix</keyword>
<keyword evidence="11" id="KW-1185">Reference proteome</keyword>
<dbReference type="GO" id="GO:0015562">
    <property type="term" value="F:efflux transmembrane transporter activity"/>
    <property type="evidence" value="ECO:0007669"/>
    <property type="project" value="InterPro"/>
</dbReference>
<dbReference type="Gene3D" id="3.30.70.1440">
    <property type="entry name" value="Multidrug efflux transporter AcrB pore domain"/>
    <property type="match status" value="1"/>
</dbReference>
<reference evidence="10 11" key="1">
    <citation type="submission" date="2018-10" db="EMBL/GenBank/DDBJ databases">
        <title>Genomic Encyclopedia of Archaeal and Bacterial Type Strains, Phase II (KMG-II): from individual species to whole genera.</title>
        <authorList>
            <person name="Goeker M."/>
        </authorList>
    </citation>
    <scope>NUCLEOTIDE SEQUENCE [LARGE SCALE GENOMIC DNA]</scope>
    <source>
        <strain evidence="10 11">DSM 14219</strain>
    </source>
</reference>
<evidence type="ECO:0000256" key="3">
    <source>
        <dbReference type="ARBA" id="ARBA00010942"/>
    </source>
</evidence>
<feature type="transmembrane region" description="Helical" evidence="9">
    <location>
        <begin position="406"/>
        <end position="429"/>
    </location>
</feature>
<dbReference type="Gene3D" id="3.30.70.1430">
    <property type="entry name" value="Multidrug efflux transporter AcrB pore domain"/>
    <property type="match status" value="2"/>
</dbReference>
<keyword evidence="5" id="KW-1003">Cell membrane</keyword>
<dbReference type="SUPFAM" id="SSF82866">
    <property type="entry name" value="Multidrug efflux transporter AcrB transmembrane domain"/>
    <property type="match status" value="2"/>
</dbReference>
<feature type="transmembrane region" description="Helical" evidence="9">
    <location>
        <begin position="461"/>
        <end position="481"/>
    </location>
</feature>
<dbReference type="NCBIfam" id="TIGR00914">
    <property type="entry name" value="2A0601"/>
    <property type="match status" value="1"/>
</dbReference>
<evidence type="ECO:0000256" key="8">
    <source>
        <dbReference type="ARBA" id="ARBA00023136"/>
    </source>
</evidence>
<dbReference type="Gene3D" id="1.20.1640.10">
    <property type="entry name" value="Multidrug efflux transporter AcrB transmembrane domain"/>
    <property type="match status" value="2"/>
</dbReference>
<feature type="transmembrane region" description="Helical" evidence="9">
    <location>
        <begin position="886"/>
        <end position="905"/>
    </location>
</feature>
<dbReference type="PANTHER" id="PTHR32063">
    <property type="match status" value="1"/>
</dbReference>
<dbReference type="InterPro" id="IPR003423">
    <property type="entry name" value="OMP_efflux"/>
</dbReference>
<comment type="caution">
    <text evidence="10">The sequence shown here is derived from an EMBL/GenBank/DDBJ whole genome shotgun (WGS) entry which is preliminary data.</text>
</comment>
<feature type="transmembrane region" description="Helical" evidence="9">
    <location>
        <begin position="357"/>
        <end position="373"/>
    </location>
</feature>
<feature type="transmembrane region" description="Helical" evidence="9">
    <location>
        <begin position="983"/>
        <end position="1004"/>
    </location>
</feature>
<dbReference type="Gene3D" id="1.20.1600.10">
    <property type="entry name" value="Outer membrane efflux proteins (OEP)"/>
    <property type="match status" value="1"/>
</dbReference>
<dbReference type="SUPFAM" id="SSF82693">
    <property type="entry name" value="Multidrug efflux transporter AcrB pore domain, PN1, PN2, PC1 and PC2 subdomains"/>
    <property type="match status" value="3"/>
</dbReference>
<evidence type="ECO:0000256" key="9">
    <source>
        <dbReference type="SAM" id="Phobius"/>
    </source>
</evidence>
<feature type="transmembrane region" description="Helical" evidence="9">
    <location>
        <begin position="937"/>
        <end position="962"/>
    </location>
</feature>
<dbReference type="Gene3D" id="3.30.2090.10">
    <property type="entry name" value="Multidrug efflux transporter AcrB TolC docking domain, DN and DC subdomains"/>
    <property type="match status" value="2"/>
</dbReference>
<keyword evidence="8 9" id="KW-0472">Membrane</keyword>
<feature type="transmembrane region" description="Helical" evidence="9">
    <location>
        <begin position="27"/>
        <end position="45"/>
    </location>
</feature>
<protein>
    <submittedName>
        <fullName evidence="10">Cobalt-zinc-cadmium resistance protein CzcA</fullName>
    </submittedName>
</protein>
<keyword evidence="4" id="KW-0813">Transport</keyword>
<feature type="transmembrane region" description="Helical" evidence="9">
    <location>
        <begin position="1016"/>
        <end position="1042"/>
    </location>
</feature>
<feature type="transmembrane region" description="Helical" evidence="9">
    <location>
        <begin position="548"/>
        <end position="567"/>
    </location>
</feature>
<dbReference type="Pfam" id="PF02321">
    <property type="entry name" value="OEP"/>
    <property type="match status" value="1"/>
</dbReference>
<dbReference type="GO" id="GO:0005886">
    <property type="term" value="C:plasma membrane"/>
    <property type="evidence" value="ECO:0007669"/>
    <property type="project" value="UniProtKB-SubCell"/>
</dbReference>
<evidence type="ECO:0000256" key="4">
    <source>
        <dbReference type="ARBA" id="ARBA00022448"/>
    </source>
</evidence>
<evidence type="ECO:0000256" key="2">
    <source>
        <dbReference type="ARBA" id="ARBA00007613"/>
    </source>
</evidence>
<dbReference type="PANTHER" id="PTHR32063:SF24">
    <property type="entry name" value="CATION EFFLUX SYSTEM (ACRB_ACRD_ACRF FAMILY)"/>
    <property type="match status" value="1"/>
</dbReference>
<feature type="transmembrane region" description="Helical" evidence="9">
    <location>
        <begin position="912"/>
        <end position="931"/>
    </location>
</feature>
<dbReference type="Gene3D" id="3.30.70.1320">
    <property type="entry name" value="Multidrug efflux transporter AcrB pore domain like"/>
    <property type="match status" value="1"/>
</dbReference>